<name>A0AAP6BB92_9ACTN</name>
<dbReference type="Proteomes" id="UP001272987">
    <property type="component" value="Unassembled WGS sequence"/>
</dbReference>
<accession>A0AAP6BB92</accession>
<dbReference type="GeneID" id="75533976"/>
<dbReference type="RefSeq" id="WP_233450294.1">
    <property type="nucleotide sequence ID" value="NZ_BCMK01000011.1"/>
</dbReference>
<sequence length="52" mass="5659">MKVRHNVRAVLLDGGQLVFLAEDGRAAPPTTRLSVGASKLKMPTLKRLFAVK</sequence>
<evidence type="ECO:0000313" key="3">
    <source>
        <dbReference type="Proteomes" id="UP001272987"/>
    </source>
</evidence>
<evidence type="ECO:0000313" key="2">
    <source>
        <dbReference type="EMBL" id="MDX3016558.1"/>
    </source>
</evidence>
<protein>
    <submittedName>
        <fullName evidence="1">Uncharacterized protein</fullName>
    </submittedName>
</protein>
<dbReference type="EMBL" id="JARAWC010000012">
    <property type="protein sequence ID" value="MDX2961574.1"/>
    <property type="molecule type" value="Genomic_DNA"/>
</dbReference>
<organism evidence="1 4">
    <name type="scientific">Streptomyces acidiscabies</name>
    <dbReference type="NCBI Taxonomy" id="42234"/>
    <lineage>
        <taxon>Bacteria</taxon>
        <taxon>Bacillati</taxon>
        <taxon>Actinomycetota</taxon>
        <taxon>Actinomycetes</taxon>
        <taxon>Kitasatosporales</taxon>
        <taxon>Streptomycetaceae</taxon>
        <taxon>Streptomyces</taxon>
    </lineage>
</organism>
<evidence type="ECO:0000313" key="1">
    <source>
        <dbReference type="EMBL" id="MDX2961574.1"/>
    </source>
</evidence>
<dbReference type="EMBL" id="JARAWP010000001">
    <property type="protein sequence ID" value="MDX3016558.1"/>
    <property type="molecule type" value="Genomic_DNA"/>
</dbReference>
<dbReference type="Proteomes" id="UP001282288">
    <property type="component" value="Unassembled WGS sequence"/>
</dbReference>
<dbReference type="AlphaFoldDB" id="A0AAP6BB92"/>
<comment type="caution">
    <text evidence="1">The sequence shown here is derived from an EMBL/GenBank/DDBJ whole genome shotgun (WGS) entry which is preliminary data.</text>
</comment>
<keyword evidence="3" id="KW-1185">Reference proteome</keyword>
<reference evidence="1 3" key="1">
    <citation type="journal article" date="2023" name="Microb. Genom.">
        <title>Mesoterricola silvestris gen. nov., sp. nov., Mesoterricola sediminis sp. nov., Geothrix oryzae sp. nov., Geothrix edaphica sp. nov., Geothrix rubra sp. nov., and Geothrix limicola sp. nov., six novel members of Acidobacteriota isolated from soils.</title>
        <authorList>
            <person name="Weisberg A.J."/>
            <person name="Pearce E."/>
            <person name="Kramer C.G."/>
            <person name="Chang J.H."/>
            <person name="Clarke C.R."/>
        </authorList>
    </citation>
    <scope>NUCLEOTIDE SEQUENCE</scope>
    <source>
        <strain evidence="2 3">NB05-1H</strain>
        <strain evidence="1">NRRL_B-16521</strain>
    </source>
</reference>
<evidence type="ECO:0000313" key="4">
    <source>
        <dbReference type="Proteomes" id="UP001282288"/>
    </source>
</evidence>
<gene>
    <name evidence="1" type="ORF">PV399_17885</name>
    <name evidence="2" type="ORF">PV666_01490</name>
</gene>
<proteinExistence type="predicted"/>